<evidence type="ECO:0000313" key="1">
    <source>
        <dbReference type="EMBL" id="MEC0276797.1"/>
    </source>
</evidence>
<protein>
    <recommendedName>
        <fullName evidence="3">Major virion structural protein</fullName>
    </recommendedName>
</protein>
<evidence type="ECO:0008006" key="3">
    <source>
        <dbReference type="Google" id="ProtNLM"/>
    </source>
</evidence>
<dbReference type="RefSeq" id="WP_367408338.1">
    <property type="nucleotide sequence ID" value="NZ_JARNBH010000042.1"/>
</dbReference>
<proteinExistence type="predicted"/>
<accession>A0AAW9NNZ1</accession>
<dbReference type="AlphaFoldDB" id="A0AAW9NNZ1"/>
<dbReference type="EMBL" id="JARNBH010000042">
    <property type="protein sequence ID" value="MEC0276797.1"/>
    <property type="molecule type" value="Genomic_DNA"/>
</dbReference>
<comment type="caution">
    <text evidence="1">The sequence shown here is derived from an EMBL/GenBank/DDBJ whole genome shotgun (WGS) entry which is preliminary data.</text>
</comment>
<sequence>MPYVDTTPASFDTKLTEDNFQQKFADLLTKYGWTGGTSSTSVAKKFKRVVTLYGALTEDNRRPTTIANHYIFKNAKGKMFGMAILSDSTPLDSEIPVDNAALTTWANTEFEKNKVRTTVYYYMLEKLPSFAESSVTKLQWGSNRTQMALDIEVISTKIETSVGTGGSSTSSAVVNQADPLVMQSPIVKSDIRATFLEDINYPKQYTNWWADSEIRVQGQIDANNVFVILQADNVPAWENNIVPTVPFYFGEIDPIDPGDAAVAMFAGTVPSGDDETEVGGYDFGDPNSTAGARILPILKNYPNHPSNGIDSVMLSRAKFGARYQEYFLSWNTAPDAMPPDRENATGKQYPRAWNNIYNNEFKYQFNPSRYSGKVHTSKIYVVHPEEGVRGSLSKAIGLSALNFNAGKLRIRKQNCPTKIYDVYRFHMVGAVSPLTKRPATVYRPIGLGIYDSEYTPS</sequence>
<reference evidence="1 2" key="1">
    <citation type="submission" date="2023-03" db="EMBL/GenBank/DDBJ databases">
        <title>Bacillus Genome Sequencing.</title>
        <authorList>
            <person name="Dunlap C."/>
        </authorList>
    </citation>
    <scope>NUCLEOTIDE SEQUENCE [LARGE SCALE GENOMIC DNA]</scope>
    <source>
        <strain evidence="1 2">B-41290</strain>
    </source>
</reference>
<gene>
    <name evidence="1" type="ORF">P4706_27800</name>
</gene>
<keyword evidence="2" id="KW-1185">Reference proteome</keyword>
<evidence type="ECO:0000313" key="2">
    <source>
        <dbReference type="Proteomes" id="UP001307168"/>
    </source>
</evidence>
<name>A0AAW9NNZ1_9BACI</name>
<dbReference type="Proteomes" id="UP001307168">
    <property type="component" value="Unassembled WGS sequence"/>
</dbReference>
<organism evidence="1 2">
    <name type="scientific">Peribacillus castrilensis</name>
    <dbReference type="NCBI Taxonomy" id="2897690"/>
    <lineage>
        <taxon>Bacteria</taxon>
        <taxon>Bacillati</taxon>
        <taxon>Bacillota</taxon>
        <taxon>Bacilli</taxon>
        <taxon>Bacillales</taxon>
        <taxon>Bacillaceae</taxon>
        <taxon>Peribacillus</taxon>
    </lineage>
</organism>